<evidence type="ECO:0000313" key="2">
    <source>
        <dbReference type="Proteomes" id="UP001447151"/>
    </source>
</evidence>
<organism evidence="1 2">
    <name type="scientific">Neisseria polysaccharea</name>
    <dbReference type="NCBI Taxonomy" id="489"/>
    <lineage>
        <taxon>Bacteria</taxon>
        <taxon>Pseudomonadati</taxon>
        <taxon>Pseudomonadota</taxon>
        <taxon>Betaproteobacteria</taxon>
        <taxon>Neisseriales</taxon>
        <taxon>Neisseriaceae</taxon>
        <taxon>Neisseria</taxon>
    </lineage>
</organism>
<protein>
    <submittedName>
        <fullName evidence="1">Endonuclease</fullName>
    </submittedName>
</protein>
<accession>A0ABV1JNI4</accession>
<proteinExistence type="predicted"/>
<keyword evidence="1" id="KW-0540">Nuclease</keyword>
<comment type="caution">
    <text evidence="1">The sequence shown here is derived from an EMBL/GenBank/DDBJ whole genome shotgun (WGS) entry which is preliminary data.</text>
</comment>
<keyword evidence="1" id="KW-0378">Hydrolase</keyword>
<dbReference type="RefSeq" id="WP_234403228.1">
    <property type="nucleotide sequence ID" value="NZ_JBECZB010000010.1"/>
</dbReference>
<gene>
    <name evidence="1" type="ORF">ABM124_08190</name>
</gene>
<sequence length="250" mass="27146">MDTANKGFSEAALSALGSGENSFYVYCLTDLKKGKVLYIGTGCGNRIFEFDHFDAPTAKAVSKCRKSGRFILNSHLTENEARAAEQAVVAFVRSVGGKKLKNHADGSVWGISAEEWERRFGFEAVQTDALNPDGLVLAVKLPDAVSRNESAETLAERARGTWTAAKDLIKKVKYLVGIDTAASNAVVCAYEVAGFETVETVKNGKTLTTYRFAFLPETDAAETLGLRQKSLPDLKFANGSDKTYIRPKTV</sequence>
<reference evidence="1 2" key="1">
    <citation type="submission" date="2024-05" db="EMBL/GenBank/DDBJ databases">
        <authorList>
            <person name="Matzinger S.R."/>
            <person name="Bankers L."/>
            <person name="Rossheim A."/>
            <person name="Hetherington-Rauth M.C."/>
            <person name="Smith A."/>
            <person name="Baird S."/>
            <person name="Polanco D."/>
        </authorList>
    </citation>
    <scope>NUCLEOTIDE SEQUENCE [LARGE SCALE GENOMIC DNA]</scope>
    <source>
        <strain evidence="1 2">2024CJ-00066</strain>
    </source>
</reference>
<dbReference type="Proteomes" id="UP001447151">
    <property type="component" value="Unassembled WGS sequence"/>
</dbReference>
<evidence type="ECO:0000313" key="1">
    <source>
        <dbReference type="EMBL" id="MEQ3511282.1"/>
    </source>
</evidence>
<name>A0ABV1JNI4_NEIPO</name>
<dbReference type="EMBL" id="JBECZB010000010">
    <property type="protein sequence ID" value="MEQ3511282.1"/>
    <property type="molecule type" value="Genomic_DNA"/>
</dbReference>
<keyword evidence="1" id="KW-0255">Endonuclease</keyword>
<dbReference type="CDD" id="cd10440">
    <property type="entry name" value="GIY-YIG_COG3680"/>
    <property type="match status" value="1"/>
</dbReference>
<keyword evidence="2" id="KW-1185">Reference proteome</keyword>
<dbReference type="GO" id="GO:0004519">
    <property type="term" value="F:endonuclease activity"/>
    <property type="evidence" value="ECO:0007669"/>
    <property type="project" value="UniProtKB-KW"/>
</dbReference>